<evidence type="ECO:0000313" key="3">
    <source>
        <dbReference type="Proteomes" id="UP000831327"/>
    </source>
</evidence>
<evidence type="ECO:0000256" key="1">
    <source>
        <dbReference type="SAM" id="MobiDB-lite"/>
    </source>
</evidence>
<evidence type="ECO:0000313" key="2">
    <source>
        <dbReference type="EMBL" id="BDG71181.1"/>
    </source>
</evidence>
<accession>A0ABM7Y0A2</accession>
<name>A0ABM7Y0A2_9PROT</name>
<keyword evidence="3" id="KW-1185">Reference proteome</keyword>
<organism evidence="2 3">
    <name type="scientific">Roseomonas fluvialis</name>
    <dbReference type="NCBI Taxonomy" id="1750527"/>
    <lineage>
        <taxon>Bacteria</taxon>
        <taxon>Pseudomonadati</taxon>
        <taxon>Pseudomonadota</taxon>
        <taxon>Alphaproteobacteria</taxon>
        <taxon>Acetobacterales</taxon>
        <taxon>Roseomonadaceae</taxon>
        <taxon>Roseomonas</taxon>
    </lineage>
</organism>
<dbReference type="Proteomes" id="UP000831327">
    <property type="component" value="Chromosome"/>
</dbReference>
<reference evidence="2 3" key="1">
    <citation type="journal article" date="2016" name="Microbes Environ.">
        <title>Phylogenetically diverse aerobic anoxygenic phototrophic bacteria isolated from epilithic biofilms in Tama river, Japan.</title>
        <authorList>
            <person name="Hirose S."/>
            <person name="Matsuura K."/>
            <person name="Haruta S."/>
        </authorList>
    </citation>
    <scope>NUCLEOTIDE SEQUENCE [LARGE SCALE GENOMIC DNA]</scope>
    <source>
        <strain evidence="2 3">S08</strain>
    </source>
</reference>
<gene>
    <name evidence="2" type="ORF">Rmf_11100</name>
</gene>
<feature type="region of interest" description="Disordered" evidence="1">
    <location>
        <begin position="1"/>
        <end position="25"/>
    </location>
</feature>
<dbReference type="RefSeq" id="WP_244458468.1">
    <property type="nucleotide sequence ID" value="NZ_AP025637.1"/>
</dbReference>
<proteinExistence type="predicted"/>
<protein>
    <submittedName>
        <fullName evidence="2">Uncharacterized protein</fullName>
    </submittedName>
</protein>
<dbReference type="EMBL" id="AP025637">
    <property type="protein sequence ID" value="BDG71181.1"/>
    <property type="molecule type" value="Genomic_DNA"/>
</dbReference>
<sequence length="85" mass="9316">MDAILDQMTKPREAQGFADLGPRGRRKRLAELSQRHRDDAASAGRIAELRAILADDPRAPVTAEDIAWLDTLWTAPPAARARKAG</sequence>